<keyword evidence="4" id="KW-1185">Reference proteome</keyword>
<evidence type="ECO:0000256" key="1">
    <source>
        <dbReference type="ARBA" id="ARBA00006845"/>
    </source>
</evidence>
<dbReference type="Proteomes" id="UP000327294">
    <property type="component" value="Chromosome"/>
</dbReference>
<evidence type="ECO:0000259" key="2">
    <source>
        <dbReference type="Pfam" id="PF01337"/>
    </source>
</evidence>
<protein>
    <submittedName>
        <fullName evidence="3">Barstar family protein</fullName>
    </submittedName>
</protein>
<accession>A0A5P8JZI8</accession>
<comment type="similarity">
    <text evidence="1">Belongs to the barstar family.</text>
</comment>
<name>A0A5P8JZI8_9ACTN</name>
<dbReference type="InterPro" id="IPR035905">
    <property type="entry name" value="Barstar-like_sf"/>
</dbReference>
<evidence type="ECO:0000313" key="3">
    <source>
        <dbReference type="EMBL" id="QFQ95942.1"/>
    </source>
</evidence>
<dbReference type="CDD" id="cd05141">
    <property type="entry name" value="Barstar_evA4336-like"/>
    <property type="match status" value="1"/>
</dbReference>
<dbReference type="SUPFAM" id="SSF52038">
    <property type="entry name" value="Barstar-related"/>
    <property type="match status" value="1"/>
</dbReference>
<dbReference type="InterPro" id="IPR000468">
    <property type="entry name" value="Barstar"/>
</dbReference>
<dbReference type="RefSeq" id="WP_152167465.1">
    <property type="nucleotide sequence ID" value="NZ_CP045096.1"/>
</dbReference>
<evidence type="ECO:0000313" key="4">
    <source>
        <dbReference type="Proteomes" id="UP000327294"/>
    </source>
</evidence>
<dbReference type="AlphaFoldDB" id="A0A5P8JZI8"/>
<dbReference type="EMBL" id="CP045096">
    <property type="protein sequence ID" value="QFQ95942.1"/>
    <property type="molecule type" value="Genomic_DNA"/>
</dbReference>
<dbReference type="KEGG" id="sphv:F9278_06810"/>
<feature type="domain" description="Barstar (barnase inhibitor)" evidence="2">
    <location>
        <begin position="16"/>
        <end position="111"/>
    </location>
</feature>
<reference evidence="3 4" key="1">
    <citation type="submission" date="2019-10" db="EMBL/GenBank/DDBJ databases">
        <title>Streptomyces sp. strain GY16 isolated from leaves of Broussonetia papyrifera.</title>
        <authorList>
            <person name="Mo P."/>
        </authorList>
    </citation>
    <scope>NUCLEOTIDE SEQUENCE [LARGE SCALE GENOMIC DNA]</scope>
    <source>
        <strain evidence="3 4">GY16</strain>
    </source>
</reference>
<organism evidence="3 4">
    <name type="scientific">Streptomyces phaeolivaceus</name>
    <dbReference type="NCBI Taxonomy" id="2653200"/>
    <lineage>
        <taxon>Bacteria</taxon>
        <taxon>Bacillati</taxon>
        <taxon>Actinomycetota</taxon>
        <taxon>Actinomycetes</taxon>
        <taxon>Kitasatosporales</taxon>
        <taxon>Streptomycetaceae</taxon>
        <taxon>Streptomyces</taxon>
    </lineage>
</organism>
<dbReference type="Pfam" id="PF01337">
    <property type="entry name" value="Barstar"/>
    <property type="match status" value="1"/>
</dbReference>
<gene>
    <name evidence="3" type="ORF">F9278_06810</name>
</gene>
<dbReference type="Gene3D" id="3.30.370.10">
    <property type="entry name" value="Barstar-like"/>
    <property type="match status" value="1"/>
</dbReference>
<sequence>MSSGTLAEVLAVGGWAHVELGLAGVTDKPGFMERCVRAFELPGYFGRNWDALADCLADLSWAPPARGRLVEVTGWQEYAEAEPDDWRIAREVFAEAADHWRGSGSELRIVLALGGSS</sequence>
<proteinExistence type="inferred from homology"/>